<dbReference type="InterPro" id="IPR045174">
    <property type="entry name" value="Dof"/>
</dbReference>
<evidence type="ECO:0000256" key="4">
    <source>
        <dbReference type="ARBA" id="ARBA00023015"/>
    </source>
</evidence>
<comment type="subcellular location">
    <subcellularLocation>
        <location evidence="8 9">Nucleus</location>
    </subcellularLocation>
</comment>
<dbReference type="PROSITE" id="PS50884">
    <property type="entry name" value="ZF_DOF_2"/>
    <property type="match status" value="1"/>
</dbReference>
<gene>
    <name evidence="12" type="ORF">QVD17_16336</name>
</gene>
<dbReference type="GO" id="GO:0008270">
    <property type="term" value="F:zinc ion binding"/>
    <property type="evidence" value="ECO:0007669"/>
    <property type="project" value="UniProtKB-KW"/>
</dbReference>
<dbReference type="PANTHER" id="PTHR31992">
    <property type="entry name" value="DOF ZINC FINGER PROTEIN DOF1.4-RELATED"/>
    <property type="match status" value="1"/>
</dbReference>
<evidence type="ECO:0000313" key="13">
    <source>
        <dbReference type="Proteomes" id="UP001229421"/>
    </source>
</evidence>
<feature type="compositionally biased region" description="Polar residues" evidence="10">
    <location>
        <begin position="1"/>
        <end position="16"/>
    </location>
</feature>
<dbReference type="InterPro" id="IPR003851">
    <property type="entry name" value="Znf_Dof"/>
</dbReference>
<evidence type="ECO:0000256" key="1">
    <source>
        <dbReference type="ARBA" id="ARBA00022723"/>
    </source>
</evidence>
<keyword evidence="7 8" id="KW-0539">Nucleus</keyword>
<feature type="domain" description="Dof-type" evidence="11">
    <location>
        <begin position="40"/>
        <end position="94"/>
    </location>
</feature>
<sequence length="279" mass="31122">MQASTKPENTTPISSPTQPPMTKRLKTHPGPDQDQDQTLVHCPRCDSPNTKFCYYNNYSLSQPRYFCKSCRRYWTKGGTLRNIPIGGVSRKNKRLSSVSATNHYHHRRREQQPQLNPNDGELAILSNGTDITRNSFDLQLSYPSSPIKFSTENPDFLFEDLTIDFMDKGCGSRGYNGGNYFPFMASDGGYGPDTGNIHGSSVFSESMPYYDEHYEKMLNGEDVKPKVLDLEWRDQTGCHSDLHGSGVGRNGSYGYIPGLGGLWAGLFNGYGSSSTNPLV</sequence>
<evidence type="ECO:0000256" key="8">
    <source>
        <dbReference type="PROSITE-ProRule" id="PRU00071"/>
    </source>
</evidence>
<keyword evidence="5 8" id="KW-0238">DNA-binding</keyword>
<comment type="function">
    <text evidence="9">Transcription factor that binds specifically to a 5'-AA[AG]G-3' consensus core sequence.</text>
</comment>
<dbReference type="Pfam" id="PF02701">
    <property type="entry name" value="Zn_ribbon_Dof"/>
    <property type="match status" value="1"/>
</dbReference>
<evidence type="ECO:0000256" key="5">
    <source>
        <dbReference type="ARBA" id="ARBA00023125"/>
    </source>
</evidence>
<dbReference type="EMBL" id="JAUHHV010000004">
    <property type="protein sequence ID" value="KAK1427645.1"/>
    <property type="molecule type" value="Genomic_DNA"/>
</dbReference>
<evidence type="ECO:0000256" key="2">
    <source>
        <dbReference type="ARBA" id="ARBA00022771"/>
    </source>
</evidence>
<keyword evidence="2 8" id="KW-0863">Zinc-finger</keyword>
<evidence type="ECO:0000313" key="12">
    <source>
        <dbReference type="EMBL" id="KAK1427645.1"/>
    </source>
</evidence>
<keyword evidence="6 9" id="KW-0804">Transcription</keyword>
<protein>
    <recommendedName>
        <fullName evidence="9">Dof zinc finger protein</fullName>
    </recommendedName>
</protein>
<organism evidence="12 13">
    <name type="scientific">Tagetes erecta</name>
    <name type="common">African marigold</name>
    <dbReference type="NCBI Taxonomy" id="13708"/>
    <lineage>
        <taxon>Eukaryota</taxon>
        <taxon>Viridiplantae</taxon>
        <taxon>Streptophyta</taxon>
        <taxon>Embryophyta</taxon>
        <taxon>Tracheophyta</taxon>
        <taxon>Spermatophyta</taxon>
        <taxon>Magnoliopsida</taxon>
        <taxon>eudicotyledons</taxon>
        <taxon>Gunneridae</taxon>
        <taxon>Pentapetalae</taxon>
        <taxon>asterids</taxon>
        <taxon>campanulids</taxon>
        <taxon>Asterales</taxon>
        <taxon>Asteraceae</taxon>
        <taxon>Asteroideae</taxon>
        <taxon>Heliantheae alliance</taxon>
        <taxon>Tageteae</taxon>
        <taxon>Tagetes</taxon>
    </lineage>
</organism>
<keyword evidence="4 9" id="KW-0805">Transcription regulation</keyword>
<dbReference type="PANTHER" id="PTHR31992:SF159">
    <property type="entry name" value="DOF ZINC FINGER PROTEIN"/>
    <property type="match status" value="1"/>
</dbReference>
<proteinExistence type="predicted"/>
<accession>A0AAD8KXN1</accession>
<comment type="caution">
    <text evidence="12">The sequence shown here is derived from an EMBL/GenBank/DDBJ whole genome shotgun (WGS) entry which is preliminary data.</text>
</comment>
<feature type="region of interest" description="Disordered" evidence="10">
    <location>
        <begin position="92"/>
        <end position="121"/>
    </location>
</feature>
<name>A0AAD8KXN1_TARER</name>
<evidence type="ECO:0000256" key="3">
    <source>
        <dbReference type="ARBA" id="ARBA00022833"/>
    </source>
</evidence>
<evidence type="ECO:0000256" key="6">
    <source>
        <dbReference type="ARBA" id="ARBA00023163"/>
    </source>
</evidence>
<reference evidence="12" key="1">
    <citation type="journal article" date="2023" name="bioRxiv">
        <title>Improved chromosome-level genome assembly for marigold (Tagetes erecta).</title>
        <authorList>
            <person name="Jiang F."/>
            <person name="Yuan L."/>
            <person name="Wang S."/>
            <person name="Wang H."/>
            <person name="Xu D."/>
            <person name="Wang A."/>
            <person name="Fan W."/>
        </authorList>
    </citation>
    <scope>NUCLEOTIDE SEQUENCE</scope>
    <source>
        <strain evidence="12">WSJ</strain>
        <tissue evidence="12">Leaf</tissue>
    </source>
</reference>
<dbReference type="GO" id="GO:0005634">
    <property type="term" value="C:nucleus"/>
    <property type="evidence" value="ECO:0007669"/>
    <property type="project" value="UniProtKB-SubCell"/>
</dbReference>
<keyword evidence="1 9" id="KW-0479">Metal-binding</keyword>
<dbReference type="GO" id="GO:0003677">
    <property type="term" value="F:DNA binding"/>
    <property type="evidence" value="ECO:0007669"/>
    <property type="project" value="UniProtKB-UniRule"/>
</dbReference>
<dbReference type="GO" id="GO:0003700">
    <property type="term" value="F:DNA-binding transcription factor activity"/>
    <property type="evidence" value="ECO:0007669"/>
    <property type="project" value="UniProtKB-UniRule"/>
</dbReference>
<evidence type="ECO:0000259" key="11">
    <source>
        <dbReference type="PROSITE" id="PS50884"/>
    </source>
</evidence>
<dbReference type="Proteomes" id="UP001229421">
    <property type="component" value="Unassembled WGS sequence"/>
</dbReference>
<keyword evidence="13" id="KW-1185">Reference proteome</keyword>
<evidence type="ECO:0000256" key="7">
    <source>
        <dbReference type="ARBA" id="ARBA00023242"/>
    </source>
</evidence>
<feature type="region of interest" description="Disordered" evidence="10">
    <location>
        <begin position="1"/>
        <end position="38"/>
    </location>
</feature>
<dbReference type="AlphaFoldDB" id="A0AAD8KXN1"/>
<dbReference type="PROSITE" id="PS01361">
    <property type="entry name" value="ZF_DOF_1"/>
    <property type="match status" value="1"/>
</dbReference>
<keyword evidence="3 9" id="KW-0862">Zinc</keyword>
<evidence type="ECO:0000256" key="10">
    <source>
        <dbReference type="SAM" id="MobiDB-lite"/>
    </source>
</evidence>
<evidence type="ECO:0000256" key="9">
    <source>
        <dbReference type="RuleBase" id="RU369094"/>
    </source>
</evidence>